<name>A0A9E7ZSB3_9HYPH</name>
<feature type="region of interest" description="Disordered" evidence="1">
    <location>
        <begin position="134"/>
        <end position="321"/>
    </location>
</feature>
<feature type="compositionally biased region" description="Basic and acidic residues" evidence="1">
    <location>
        <begin position="272"/>
        <end position="281"/>
    </location>
</feature>
<evidence type="ECO:0008006" key="3">
    <source>
        <dbReference type="Google" id="ProtNLM"/>
    </source>
</evidence>
<evidence type="ECO:0000313" key="2">
    <source>
        <dbReference type="EMBL" id="UZF85387.1"/>
    </source>
</evidence>
<sequence length="321" mass="33238">MADRSTAPGRIALMGLVVAGAMAGMAGAASAQYYYDDGYDPYLAYGYGYGYRYDYGYVPRPPAVVPRAPAAVSPYSVNGIAARRYGLARIERSIRREDTYIVDGVTAGGQRQRLILDAYAGELIQRIPLRGQAVPAPSVARADPREERAAPRQRLVPQPPERPPEFKGPAEANAPATTVLPSPAAPPAPEPVQPAEKPPAEASAPATASPPSPAALPAPEPVKPADAGPVEASAPATTAPSQPAKPAEPSPGATNPETGADKPKLVNPSDVRNTEGTERKPPLSTAAPAPEASSIPPVQNIDPTPSTPKPETPIAPVAPMN</sequence>
<feature type="compositionally biased region" description="Pro residues" evidence="1">
    <location>
        <begin position="208"/>
        <end position="222"/>
    </location>
</feature>
<protein>
    <recommendedName>
        <fullName evidence="3">PepSY domain-containing protein</fullName>
    </recommendedName>
</protein>
<organism evidence="2">
    <name type="scientific">Bosea sp. NBC_00436</name>
    <dbReference type="NCBI Taxonomy" id="2969620"/>
    <lineage>
        <taxon>Bacteria</taxon>
        <taxon>Pseudomonadati</taxon>
        <taxon>Pseudomonadota</taxon>
        <taxon>Alphaproteobacteria</taxon>
        <taxon>Hyphomicrobiales</taxon>
        <taxon>Boseaceae</taxon>
        <taxon>Bosea</taxon>
    </lineage>
</organism>
<dbReference type="AlphaFoldDB" id="A0A9E7ZSB3"/>
<proteinExistence type="predicted"/>
<reference evidence="2" key="1">
    <citation type="submission" date="2022-08" db="EMBL/GenBank/DDBJ databases">
        <title>Complete Genome Sequences of 2 Bosea sp. soil isolates.</title>
        <authorList>
            <person name="Alvarez Arevalo M."/>
            <person name="Sterndorff E.B."/>
            <person name="Faurdal D."/>
            <person name="Joergensen T.S."/>
            <person name="Weber T."/>
        </authorList>
    </citation>
    <scope>NUCLEOTIDE SEQUENCE</scope>
    <source>
        <strain evidence="2">NBC_00436</strain>
    </source>
</reference>
<evidence type="ECO:0000256" key="1">
    <source>
        <dbReference type="SAM" id="MobiDB-lite"/>
    </source>
</evidence>
<feature type="compositionally biased region" description="Low complexity" evidence="1">
    <location>
        <begin position="282"/>
        <end position="297"/>
    </location>
</feature>
<dbReference type="EMBL" id="CP102774">
    <property type="protein sequence ID" value="UZF85387.1"/>
    <property type="molecule type" value="Genomic_DNA"/>
</dbReference>
<feature type="compositionally biased region" description="Low complexity" evidence="1">
    <location>
        <begin position="232"/>
        <end position="247"/>
    </location>
</feature>
<accession>A0A9E7ZSB3</accession>
<gene>
    <name evidence="2" type="ORF">NWE54_16315</name>
</gene>
<feature type="compositionally biased region" description="Pro residues" evidence="1">
    <location>
        <begin position="183"/>
        <end position="192"/>
    </location>
</feature>